<dbReference type="GO" id="GO:0016020">
    <property type="term" value="C:membrane"/>
    <property type="evidence" value="ECO:0007669"/>
    <property type="project" value="UniProtKB-SubCell"/>
</dbReference>
<feature type="domain" description="G-protein coupled receptors family 1 profile" evidence="6">
    <location>
        <begin position="31"/>
        <end position="310"/>
    </location>
</feature>
<dbReference type="WBParaSite" id="TCNE_0000693101-mRNA-1">
    <property type="protein sequence ID" value="TCNE_0000693101-mRNA-1"/>
    <property type="gene ID" value="TCNE_0000693101"/>
</dbReference>
<dbReference type="AlphaFoldDB" id="A0A183UEL1"/>
<protein>
    <submittedName>
        <fullName evidence="9">G_PROTEIN_RECEP_F1_2 domain-containing protein</fullName>
    </submittedName>
</protein>
<evidence type="ECO:0000313" key="8">
    <source>
        <dbReference type="Proteomes" id="UP000050794"/>
    </source>
</evidence>
<evidence type="ECO:0000256" key="4">
    <source>
        <dbReference type="ARBA" id="ARBA00023136"/>
    </source>
</evidence>
<evidence type="ECO:0000259" key="6">
    <source>
        <dbReference type="PROSITE" id="PS50262"/>
    </source>
</evidence>
<reference evidence="7 8" key="2">
    <citation type="submission" date="2018-11" db="EMBL/GenBank/DDBJ databases">
        <authorList>
            <consortium name="Pathogen Informatics"/>
        </authorList>
    </citation>
    <scope>NUCLEOTIDE SEQUENCE [LARGE SCALE GENOMIC DNA]</scope>
</reference>
<keyword evidence="2 5" id="KW-0812">Transmembrane</keyword>
<accession>A0A183UEL1</accession>
<dbReference type="Gene3D" id="1.20.1070.10">
    <property type="entry name" value="Rhodopsin 7-helix transmembrane proteins"/>
    <property type="match status" value="1"/>
</dbReference>
<feature type="transmembrane region" description="Helical" evidence="5">
    <location>
        <begin position="137"/>
        <end position="158"/>
    </location>
</feature>
<proteinExistence type="predicted"/>
<evidence type="ECO:0000256" key="2">
    <source>
        <dbReference type="ARBA" id="ARBA00022692"/>
    </source>
</evidence>
<organism evidence="8 9">
    <name type="scientific">Toxocara canis</name>
    <name type="common">Canine roundworm</name>
    <dbReference type="NCBI Taxonomy" id="6265"/>
    <lineage>
        <taxon>Eukaryota</taxon>
        <taxon>Metazoa</taxon>
        <taxon>Ecdysozoa</taxon>
        <taxon>Nematoda</taxon>
        <taxon>Chromadorea</taxon>
        <taxon>Rhabditida</taxon>
        <taxon>Spirurina</taxon>
        <taxon>Ascaridomorpha</taxon>
        <taxon>Ascaridoidea</taxon>
        <taxon>Toxocaridae</taxon>
        <taxon>Toxocara</taxon>
    </lineage>
</organism>
<gene>
    <name evidence="7" type="ORF">TCNE_LOCUS6931</name>
</gene>
<feature type="transmembrane region" description="Helical" evidence="5">
    <location>
        <begin position="53"/>
        <end position="74"/>
    </location>
</feature>
<dbReference type="InterPro" id="IPR017452">
    <property type="entry name" value="GPCR_Rhodpsn_7TM"/>
</dbReference>
<dbReference type="InterPro" id="IPR019424">
    <property type="entry name" value="7TM_GPCR_Srsx"/>
</dbReference>
<comment type="subcellular location">
    <subcellularLocation>
        <location evidence="1">Membrane</location>
    </subcellularLocation>
</comment>
<dbReference type="CDD" id="cd00637">
    <property type="entry name" value="7tm_classA_rhodopsin-like"/>
    <property type="match status" value="1"/>
</dbReference>
<evidence type="ECO:0000256" key="5">
    <source>
        <dbReference type="SAM" id="Phobius"/>
    </source>
</evidence>
<dbReference type="PROSITE" id="PS50262">
    <property type="entry name" value="G_PROTEIN_RECEP_F1_2"/>
    <property type="match status" value="1"/>
</dbReference>
<evidence type="ECO:0000313" key="9">
    <source>
        <dbReference type="WBParaSite" id="TCNE_0000693101-mRNA-1"/>
    </source>
</evidence>
<keyword evidence="3 5" id="KW-1133">Transmembrane helix</keyword>
<dbReference type="PANTHER" id="PTHR23360:SF29">
    <property type="entry name" value="G_PROTEIN_RECEP_F1_2 DOMAIN-CONTAINING PROTEIN"/>
    <property type="match status" value="1"/>
</dbReference>
<keyword evidence="8" id="KW-1185">Reference proteome</keyword>
<reference evidence="9" key="1">
    <citation type="submission" date="2016-06" db="UniProtKB">
        <authorList>
            <consortium name="WormBaseParasite"/>
        </authorList>
    </citation>
    <scope>IDENTIFICATION</scope>
</reference>
<dbReference type="Pfam" id="PF10320">
    <property type="entry name" value="7TM_GPCR_Srsx"/>
    <property type="match status" value="1"/>
</dbReference>
<dbReference type="SUPFAM" id="SSF81321">
    <property type="entry name" value="Family A G protein-coupled receptor-like"/>
    <property type="match status" value="1"/>
</dbReference>
<evidence type="ECO:0000256" key="1">
    <source>
        <dbReference type="ARBA" id="ARBA00004370"/>
    </source>
</evidence>
<feature type="transmembrane region" description="Helical" evidence="5">
    <location>
        <begin position="20"/>
        <end position="41"/>
    </location>
</feature>
<feature type="transmembrane region" description="Helical" evidence="5">
    <location>
        <begin position="107"/>
        <end position="130"/>
    </location>
</feature>
<keyword evidence="4 5" id="KW-0472">Membrane</keyword>
<dbReference type="PANTHER" id="PTHR23360">
    <property type="entry name" value="G-PROTEIN COUPLED RECEPTORS FAMILY 1 PROFILE DOMAIN-CONTAINING PROTEIN-RELATED"/>
    <property type="match status" value="1"/>
</dbReference>
<evidence type="ECO:0000256" key="3">
    <source>
        <dbReference type="ARBA" id="ARBA00022989"/>
    </source>
</evidence>
<dbReference type="Proteomes" id="UP000050794">
    <property type="component" value="Unassembled WGS sequence"/>
</dbReference>
<dbReference type="SMART" id="SM01381">
    <property type="entry name" value="7TM_GPCR_Srsx"/>
    <property type="match status" value="1"/>
</dbReference>
<evidence type="ECO:0000313" key="7">
    <source>
        <dbReference type="EMBL" id="VDM38252.1"/>
    </source>
</evidence>
<dbReference type="GO" id="GO:0004930">
    <property type="term" value="F:G protein-coupled receptor activity"/>
    <property type="evidence" value="ECO:0007669"/>
    <property type="project" value="InterPro"/>
</dbReference>
<dbReference type="InterPro" id="IPR047130">
    <property type="entry name" value="7TM_GPCR_Srsx_nematod"/>
</dbReference>
<name>A0A183UEL1_TOXCA</name>
<dbReference type="EMBL" id="UYWY01019582">
    <property type="protein sequence ID" value="VDM38252.1"/>
    <property type="molecule type" value="Genomic_DNA"/>
</dbReference>
<dbReference type="InterPro" id="IPR000276">
    <property type="entry name" value="GPCR_Rhodpsn"/>
</dbReference>
<sequence length="335" mass="38031">MRNQQTVPFDQAPRHLQIASFIPFGLGSAICNSIIIAAILSQKTIRRRREFQIINALAIADFVEGTSTMIGGIYRVAVINAGLKSVLFSSARCMILPQSWLWRWADFATSFMLLVLSLDRLISVIAPFAYFRLGPSYARLMIGTPYVLSLVFSTFAWVHPLSSETKISMLCMTREFISATFYQYSKYLTAIASASSVFIYVPLLLAMRTQMRNMSRKISLTQVRIDRKRQNQLRVTKTIAFSSLCTLLLDAIPRAVGMYGNGLQINSVLISTGVFWMVEELRAADPACDSLFLYLFHLTKLNSMINVCLYYKRHRPMRDAMRHLFSCSVFRATQS</sequence>
<feature type="transmembrane region" description="Helical" evidence="5">
    <location>
        <begin position="291"/>
        <end position="311"/>
    </location>
</feature>
<feature type="transmembrane region" description="Helical" evidence="5">
    <location>
        <begin position="187"/>
        <end position="207"/>
    </location>
</feature>